<keyword evidence="2" id="KW-1185">Reference proteome</keyword>
<proteinExistence type="predicted"/>
<name>A0ABY8SCF1_9GAMM</name>
<dbReference type="GeneID" id="33941427"/>
<sequence length="90" mass="10083">MTDVHRRGYPVHAHGAWQGGSYICQTAAGGAAERVRAIAEAFIVSLRTRVARRDLAPQNLNADKPNLIWDESDNTYGYDKDELQEKCRIP</sequence>
<dbReference type="Proteomes" id="UP001238370">
    <property type="component" value="Chromosome"/>
</dbReference>
<dbReference type="EMBL" id="CP094302">
    <property type="protein sequence ID" value="WHP82338.1"/>
    <property type="molecule type" value="Genomic_DNA"/>
</dbReference>
<accession>A0ABY8SCF1</accession>
<evidence type="ECO:0000313" key="1">
    <source>
        <dbReference type="EMBL" id="WHP82338.1"/>
    </source>
</evidence>
<protein>
    <submittedName>
        <fullName evidence="1">Uncharacterized protein</fullName>
    </submittedName>
</protein>
<gene>
    <name evidence="1" type="ORF">MQ095_11015</name>
</gene>
<evidence type="ECO:0000313" key="2">
    <source>
        <dbReference type="Proteomes" id="UP001238370"/>
    </source>
</evidence>
<reference evidence="1 2" key="1">
    <citation type="submission" date="2022-03" db="EMBL/GenBank/DDBJ databases">
        <title>Survey of Intraspecific Variation of Edwardsiella anguillarum Isolates from Non-Anguillid Fish Host Originating from Varied Geographic Locations.</title>
        <authorList>
            <person name="Armwood A.R."/>
            <person name="Woodyard E."/>
            <person name="Waldbieser G.C."/>
            <person name="Camus A.C."/>
            <person name="Divya D."/>
            <person name="Tekedar H."/>
            <person name="Soto E."/>
            <person name="Stein C."/>
            <person name="Ucko M."/>
            <person name="Ware C."/>
            <person name="Griffin M.J."/>
        </authorList>
    </citation>
    <scope>NUCLEOTIDE SEQUENCE [LARGE SCALE GENOMIC DNA]</scope>
    <source>
        <strain evidence="1 2">R18-35-2</strain>
    </source>
</reference>
<dbReference type="RefSeq" id="WP_144242841.1">
    <property type="nucleotide sequence ID" value="NZ_AP028983.1"/>
</dbReference>
<organism evidence="1 2">
    <name type="scientific">Edwardsiella anguillarum</name>
    <dbReference type="NCBI Taxonomy" id="1821960"/>
    <lineage>
        <taxon>Bacteria</taxon>
        <taxon>Pseudomonadati</taxon>
        <taxon>Pseudomonadota</taxon>
        <taxon>Gammaproteobacteria</taxon>
        <taxon>Enterobacterales</taxon>
        <taxon>Hafniaceae</taxon>
        <taxon>Edwardsiella</taxon>
    </lineage>
</organism>